<name>A0AAV8Q3Y7_ENSVE</name>
<proteinExistence type="predicted"/>
<dbReference type="EMBL" id="JAQQAF010000002">
    <property type="protein sequence ID" value="KAJ8504926.1"/>
    <property type="molecule type" value="Genomic_DNA"/>
</dbReference>
<protein>
    <submittedName>
        <fullName evidence="1">Uncharacterized protein</fullName>
    </submittedName>
</protein>
<dbReference type="Proteomes" id="UP001222027">
    <property type="component" value="Unassembled WGS sequence"/>
</dbReference>
<comment type="caution">
    <text evidence="1">The sequence shown here is derived from an EMBL/GenBank/DDBJ whole genome shotgun (WGS) entry which is preliminary data.</text>
</comment>
<evidence type="ECO:0000313" key="1">
    <source>
        <dbReference type="EMBL" id="KAJ8504926.1"/>
    </source>
</evidence>
<keyword evidence="2" id="KW-1185">Reference proteome</keyword>
<organism evidence="1 2">
    <name type="scientific">Ensete ventricosum</name>
    <name type="common">Abyssinian banana</name>
    <name type="synonym">Musa ensete</name>
    <dbReference type="NCBI Taxonomy" id="4639"/>
    <lineage>
        <taxon>Eukaryota</taxon>
        <taxon>Viridiplantae</taxon>
        <taxon>Streptophyta</taxon>
        <taxon>Embryophyta</taxon>
        <taxon>Tracheophyta</taxon>
        <taxon>Spermatophyta</taxon>
        <taxon>Magnoliopsida</taxon>
        <taxon>Liliopsida</taxon>
        <taxon>Zingiberales</taxon>
        <taxon>Musaceae</taxon>
        <taxon>Ensete</taxon>
    </lineage>
</organism>
<dbReference type="AlphaFoldDB" id="A0AAV8Q3Y7"/>
<reference evidence="1 2" key="1">
    <citation type="submission" date="2022-12" db="EMBL/GenBank/DDBJ databases">
        <title>Chromosome-scale assembly of the Ensete ventricosum genome.</title>
        <authorList>
            <person name="Dussert Y."/>
            <person name="Stocks J."/>
            <person name="Wendawek A."/>
            <person name="Woldeyes F."/>
            <person name="Nichols R.A."/>
            <person name="Borrell J.S."/>
        </authorList>
    </citation>
    <scope>NUCLEOTIDE SEQUENCE [LARGE SCALE GENOMIC DNA]</scope>
    <source>
        <strain evidence="2">cv. Maze</strain>
        <tissue evidence="1">Seeds</tissue>
    </source>
</reference>
<gene>
    <name evidence="1" type="ORF">OPV22_005812</name>
</gene>
<evidence type="ECO:0000313" key="2">
    <source>
        <dbReference type="Proteomes" id="UP001222027"/>
    </source>
</evidence>
<sequence length="83" mass="9114">MNRSFRLGCSSRLIPWREGSLPLHEPGRPNPVLFRVGPTVLKWKHAVMLPVSSRQVIADPPTDTFPISPTSAGECLLPTVTVP</sequence>
<accession>A0AAV8Q3Y7</accession>